<reference evidence="3 4" key="1">
    <citation type="submission" date="2019-06" db="EMBL/GenBank/DDBJ databases">
        <title>Sequencing the genomes of 1000 actinobacteria strains.</title>
        <authorList>
            <person name="Klenk H.-P."/>
        </authorList>
    </citation>
    <scope>NUCLEOTIDE SEQUENCE [LARGE SCALE GENOMIC DNA]</scope>
    <source>
        <strain evidence="3 4">DSM 12335</strain>
    </source>
</reference>
<feature type="transmembrane region" description="Helical" evidence="1">
    <location>
        <begin position="21"/>
        <end position="42"/>
    </location>
</feature>
<keyword evidence="1" id="KW-0472">Membrane</keyword>
<dbReference type="AlphaFoldDB" id="A0A542YNG7"/>
<proteinExistence type="predicted"/>
<evidence type="ECO:0000313" key="4">
    <source>
        <dbReference type="Proteomes" id="UP000319516"/>
    </source>
</evidence>
<keyword evidence="4" id="KW-1185">Reference proteome</keyword>
<dbReference type="Pfam" id="PF07853">
    <property type="entry name" value="DUF1648"/>
    <property type="match status" value="1"/>
</dbReference>
<dbReference type="EMBL" id="VFOP01000001">
    <property type="protein sequence ID" value="TQL49579.1"/>
    <property type="molecule type" value="Genomic_DNA"/>
</dbReference>
<feature type="transmembrane region" description="Helical" evidence="1">
    <location>
        <begin position="198"/>
        <end position="216"/>
    </location>
</feature>
<accession>A0A542YNG7</accession>
<dbReference type="OrthoDB" id="3178004at2"/>
<evidence type="ECO:0000259" key="2">
    <source>
        <dbReference type="Pfam" id="PF07853"/>
    </source>
</evidence>
<feature type="transmembrane region" description="Helical" evidence="1">
    <location>
        <begin position="129"/>
        <end position="150"/>
    </location>
</feature>
<feature type="transmembrane region" description="Helical" evidence="1">
    <location>
        <begin position="62"/>
        <end position="85"/>
    </location>
</feature>
<keyword evidence="1" id="KW-1133">Transmembrane helix</keyword>
<dbReference type="InterPro" id="IPR012867">
    <property type="entry name" value="DUF1648"/>
</dbReference>
<feature type="transmembrane region" description="Helical" evidence="1">
    <location>
        <begin position="97"/>
        <end position="117"/>
    </location>
</feature>
<comment type="caution">
    <text evidence="3">The sequence shown here is derived from an EMBL/GenBank/DDBJ whole genome shotgun (WGS) entry which is preliminary data.</text>
</comment>
<sequence length="339" mass="34438">MTTASPIPTSGRGRGRRSAPWLVTTLIALGVVAAGTVAVLLARPDLPDPVAIHWGPDGADGFASVTGSLWLTGALTLGVTALMVGVQQLQHPSARHLLAGVAAGTGVFVAVVGYGSLLTQLGHPDAAGAPTPGLAIAVAVVLGLAIGYAVSRLTAPASPGLSAPAGAADQTVAPGADPELLPEGARLSWVGPLPVQRLAVAIVVLAGLAPTVYLALTLDPWLWIVPVLLLVLVLVLTTSTLVVDERGVRVRSVGAVTLLRVPREDVTSAGPDAVRPLREYGGWGWRLGRDGSRGLVLADGPALRIHRHGRPDVVVSVSDPEDAAAVLNTLVARGRHGAG</sequence>
<evidence type="ECO:0000256" key="1">
    <source>
        <dbReference type="SAM" id="Phobius"/>
    </source>
</evidence>
<feature type="transmembrane region" description="Helical" evidence="1">
    <location>
        <begin position="222"/>
        <end position="243"/>
    </location>
</feature>
<keyword evidence="1" id="KW-0812">Transmembrane</keyword>
<dbReference type="Proteomes" id="UP000319516">
    <property type="component" value="Unassembled WGS sequence"/>
</dbReference>
<dbReference type="RefSeq" id="WP_141783824.1">
    <property type="nucleotide sequence ID" value="NZ_BAAAIK010000003.1"/>
</dbReference>
<gene>
    <name evidence="3" type="ORF">FB467_0654</name>
</gene>
<protein>
    <submittedName>
        <fullName evidence="3">Uncharacterized protein DUF1648</fullName>
    </submittedName>
</protein>
<evidence type="ECO:0000313" key="3">
    <source>
        <dbReference type="EMBL" id="TQL49579.1"/>
    </source>
</evidence>
<feature type="domain" description="DUF1648" evidence="2">
    <location>
        <begin position="32"/>
        <end position="75"/>
    </location>
</feature>
<name>A0A542YNG7_9MICO</name>
<organism evidence="3 4">
    <name type="scientific">Ornithinicoccus hortensis</name>
    <dbReference type="NCBI Taxonomy" id="82346"/>
    <lineage>
        <taxon>Bacteria</taxon>
        <taxon>Bacillati</taxon>
        <taxon>Actinomycetota</taxon>
        <taxon>Actinomycetes</taxon>
        <taxon>Micrococcales</taxon>
        <taxon>Intrasporangiaceae</taxon>
        <taxon>Ornithinicoccus</taxon>
    </lineage>
</organism>